<dbReference type="AlphaFoldDB" id="U4Q404"/>
<evidence type="ECO:0000313" key="1">
    <source>
        <dbReference type="EMBL" id="CDI12044.1"/>
    </source>
</evidence>
<dbReference type="EMBL" id="HG518324">
    <property type="protein sequence ID" value="CDI12044.1"/>
    <property type="molecule type" value="Genomic_DNA"/>
</dbReference>
<protein>
    <submittedName>
        <fullName evidence="1">Uncharacterized protein</fullName>
    </submittedName>
</protein>
<dbReference type="RefSeq" id="WP_022557345.1">
    <property type="nucleotide sequence ID" value="NC_022536.1"/>
</dbReference>
<dbReference type="KEGG" id="rir:BN877_p0318"/>
<sequence length="90" mass="10014">MTYDMIARDSGPLAAVQGHLSRWSDADENSDSNRSLYARRRLQGSLPGKHYAAFERAAVQIRHNETRGTYLMRQGSSLPSLSGEELVAHP</sequence>
<evidence type="ECO:0000313" key="2">
    <source>
        <dbReference type="Proteomes" id="UP000016944"/>
    </source>
</evidence>
<name>U4Q404_9HYPH</name>
<dbReference type="Proteomes" id="UP000016944">
    <property type="component" value="Plasmid IRBL74_p"/>
</dbReference>
<accession>U4Q404</accession>
<proteinExistence type="predicted"/>
<gene>
    <name evidence="1" type="ORF">BN877_p0318</name>
</gene>
<reference evidence="1 2" key="1">
    <citation type="journal article" date="2013" name="Genome Announc.">
        <title>Complete Genome Sequence of the Sesbania Symbiont and Rice Growth-Promoting Endophyte Rhizobium sp. Strain IRBG74.</title>
        <authorList>
            <person name="Crook M.B."/>
            <person name="Mitra S."/>
            <person name="Ane J.M."/>
            <person name="Sadowsky M.J."/>
            <person name="Gyaneshwar P."/>
        </authorList>
    </citation>
    <scope>NUCLEOTIDE SEQUENCE [LARGE SCALE GENOMIC DNA]</scope>
    <source>
        <strain evidence="1 2">IRBG74</strain>
        <plasmid evidence="2">IRBL74_p</plasmid>
    </source>
</reference>
<dbReference type="HOGENOM" id="CLU_2438722_0_0_5"/>
<geneLocation type="plasmid" evidence="1 2">
    <name>IRBL74_p</name>
</geneLocation>
<keyword evidence="1" id="KW-0614">Plasmid</keyword>
<organism evidence="1 2">
    <name type="scientific">Agrobacterium pusense</name>
    <dbReference type="NCBI Taxonomy" id="648995"/>
    <lineage>
        <taxon>Bacteria</taxon>
        <taxon>Pseudomonadati</taxon>
        <taxon>Pseudomonadota</taxon>
        <taxon>Alphaproteobacteria</taxon>
        <taxon>Hyphomicrobiales</taxon>
        <taxon>Rhizobiaceae</taxon>
        <taxon>Rhizobium/Agrobacterium group</taxon>
        <taxon>Agrobacterium</taxon>
    </lineage>
</organism>
<dbReference type="PATRIC" id="fig|424182.3.peg.5041"/>